<sequence length="81" mass="8557">MANIHGKTKTAVSASKKRKGPGVTSSSSASAEACHPYLQFTAAVSIELRWSKSASLMTFAPLSPQPRGIDYSPSSSLLTWS</sequence>
<proteinExistence type="predicted"/>
<dbReference type="EMBL" id="KZ664127">
    <property type="protein sequence ID" value="PPS07523.1"/>
    <property type="molecule type" value="Genomic_DNA"/>
</dbReference>
<name>A0A2P5XW22_GOSBA</name>
<evidence type="ECO:0000256" key="1">
    <source>
        <dbReference type="SAM" id="MobiDB-lite"/>
    </source>
</evidence>
<protein>
    <submittedName>
        <fullName evidence="2">Uncharacterized protein</fullName>
    </submittedName>
</protein>
<organism evidence="2 3">
    <name type="scientific">Gossypium barbadense</name>
    <name type="common">Sea Island cotton</name>
    <name type="synonym">Hibiscus barbadensis</name>
    <dbReference type="NCBI Taxonomy" id="3634"/>
    <lineage>
        <taxon>Eukaryota</taxon>
        <taxon>Viridiplantae</taxon>
        <taxon>Streptophyta</taxon>
        <taxon>Embryophyta</taxon>
        <taxon>Tracheophyta</taxon>
        <taxon>Spermatophyta</taxon>
        <taxon>Magnoliopsida</taxon>
        <taxon>eudicotyledons</taxon>
        <taxon>Gunneridae</taxon>
        <taxon>Pentapetalae</taxon>
        <taxon>rosids</taxon>
        <taxon>malvids</taxon>
        <taxon>Malvales</taxon>
        <taxon>Malvaceae</taxon>
        <taxon>Malvoideae</taxon>
        <taxon>Gossypium</taxon>
    </lineage>
</organism>
<evidence type="ECO:0000313" key="3">
    <source>
        <dbReference type="Proteomes" id="UP000239757"/>
    </source>
</evidence>
<dbReference type="AlphaFoldDB" id="A0A2P5XW22"/>
<feature type="region of interest" description="Disordered" evidence="1">
    <location>
        <begin position="1"/>
        <end position="31"/>
    </location>
</feature>
<dbReference type="Proteomes" id="UP000239757">
    <property type="component" value="Unassembled WGS sequence"/>
</dbReference>
<feature type="region of interest" description="Disordered" evidence="1">
    <location>
        <begin position="62"/>
        <end position="81"/>
    </location>
</feature>
<accession>A0A2P5XW22</accession>
<feature type="compositionally biased region" description="Polar residues" evidence="1">
    <location>
        <begin position="72"/>
        <end position="81"/>
    </location>
</feature>
<reference evidence="2 3" key="1">
    <citation type="submission" date="2015-01" db="EMBL/GenBank/DDBJ databases">
        <title>Genome of allotetraploid Gossypium barbadense reveals genomic plasticity and fiber elongation in cotton evolution.</title>
        <authorList>
            <person name="Chen X."/>
            <person name="Liu X."/>
            <person name="Zhao B."/>
            <person name="Zheng H."/>
            <person name="Hu Y."/>
            <person name="Lu G."/>
            <person name="Yang C."/>
            <person name="Chen J."/>
            <person name="Shan C."/>
            <person name="Zhang L."/>
            <person name="Zhou Y."/>
            <person name="Wang L."/>
            <person name="Guo W."/>
            <person name="Bai Y."/>
            <person name="Ruan J."/>
            <person name="Shangguan X."/>
            <person name="Mao Y."/>
            <person name="Jiang J."/>
            <person name="Zhu Y."/>
            <person name="Lei J."/>
            <person name="Kang H."/>
            <person name="Chen S."/>
            <person name="He X."/>
            <person name="Wang R."/>
            <person name="Wang Y."/>
            <person name="Chen J."/>
            <person name="Wang L."/>
            <person name="Yu S."/>
            <person name="Wang B."/>
            <person name="Wei J."/>
            <person name="Song S."/>
            <person name="Lu X."/>
            <person name="Gao Z."/>
            <person name="Gu W."/>
            <person name="Deng X."/>
            <person name="Ma D."/>
            <person name="Wang S."/>
            <person name="Liang W."/>
            <person name="Fang L."/>
            <person name="Cai C."/>
            <person name="Zhu X."/>
            <person name="Zhou B."/>
            <person name="Zhang Y."/>
            <person name="Chen Z."/>
            <person name="Xu S."/>
            <person name="Zhu R."/>
            <person name="Wang S."/>
            <person name="Zhang T."/>
            <person name="Zhao G."/>
        </authorList>
    </citation>
    <scope>NUCLEOTIDE SEQUENCE [LARGE SCALE GENOMIC DNA]</scope>
    <source>
        <strain evidence="3">cv. Xinhai21</strain>
        <tissue evidence="2">Leaf</tissue>
    </source>
</reference>
<evidence type="ECO:0000313" key="2">
    <source>
        <dbReference type="EMBL" id="PPS07523.1"/>
    </source>
</evidence>
<gene>
    <name evidence="2" type="ORF">GOBAR_AA13118</name>
</gene>